<dbReference type="PANTHER" id="PTHR18820">
    <property type="entry name" value="LEG1"/>
    <property type="match status" value="1"/>
</dbReference>
<dbReference type="GO" id="GO:0005576">
    <property type="term" value="C:extracellular region"/>
    <property type="evidence" value="ECO:0007669"/>
    <property type="project" value="UniProtKB-SubCell"/>
</dbReference>
<evidence type="ECO:0000313" key="9">
    <source>
        <dbReference type="Proteomes" id="UP001623348"/>
    </source>
</evidence>
<dbReference type="AlphaFoldDB" id="A0ABC9WPV1"/>
<gene>
    <name evidence="8" type="ORF">GRJ2_001131000</name>
</gene>
<dbReference type="EMBL" id="BAAFJT010000003">
    <property type="protein sequence ID" value="GAB0186657.1"/>
    <property type="molecule type" value="Genomic_DNA"/>
</dbReference>
<dbReference type="InterPro" id="IPR008499">
    <property type="entry name" value="Leg1"/>
</dbReference>
<sequence length="439" mass="49809">MQPYFGLHALLIAAVTLSPATAAAWSEKDATREDVYPPLWDLAPESLLDFPVKDNKIVINAWKYQERLGLYKNLLNSSAKYFTAFGSQNFGNILWGLPLQHGWQFHTGRLADPSSVTSCGYEDGDLLCISVRSWWSCMNYYLAVIPFLGAVEAGLFGQLQYEIEILPPEERRDDFCYGVADCWSRIPKVMDKWKAYFEYLLSTELKATSPVTFSSFNLDEALRLMWRAHVASIAYALPKFQDSLKYLSAPEANFGEDWANAVDFIAATLFSTDLQTTNDFQTYLPQRILVEWDVPLSISDFSPQQNRVLLSMRLLHKANQLTGKLRKRELDEWTVRWAENLLNGRAQKVVISSAESSWRPVASSVPQGSVLGPVLFDIFINDLDEGTKRTLTKFDDDTKLGGAADTPEGCTASQRDLDRLQNWAERNLMKFNKGKCREE</sequence>
<feature type="signal peptide" evidence="6">
    <location>
        <begin position="1"/>
        <end position="22"/>
    </location>
</feature>
<comment type="similarity">
    <text evidence="2">Belongs to the LEG1 family.</text>
</comment>
<keyword evidence="9" id="KW-1185">Reference proteome</keyword>
<dbReference type="Proteomes" id="UP001623348">
    <property type="component" value="Unassembled WGS sequence"/>
</dbReference>
<dbReference type="Pfam" id="PF00078">
    <property type="entry name" value="RVT_1"/>
    <property type="match status" value="1"/>
</dbReference>
<evidence type="ECO:0000313" key="8">
    <source>
        <dbReference type="EMBL" id="GAB0186657.1"/>
    </source>
</evidence>
<keyword evidence="5" id="KW-0325">Glycoprotein</keyword>
<proteinExistence type="inferred from homology"/>
<organism evidence="8 9">
    <name type="scientific">Grus japonensis</name>
    <name type="common">Japanese crane</name>
    <name type="synonym">Red-crowned crane</name>
    <dbReference type="NCBI Taxonomy" id="30415"/>
    <lineage>
        <taxon>Eukaryota</taxon>
        <taxon>Metazoa</taxon>
        <taxon>Chordata</taxon>
        <taxon>Craniata</taxon>
        <taxon>Vertebrata</taxon>
        <taxon>Euteleostomi</taxon>
        <taxon>Archelosauria</taxon>
        <taxon>Archosauria</taxon>
        <taxon>Dinosauria</taxon>
        <taxon>Saurischia</taxon>
        <taxon>Theropoda</taxon>
        <taxon>Coelurosauria</taxon>
        <taxon>Aves</taxon>
        <taxon>Neognathae</taxon>
        <taxon>Neoaves</taxon>
        <taxon>Gruiformes</taxon>
        <taxon>Gruidae</taxon>
        <taxon>Grus</taxon>
    </lineage>
</organism>
<evidence type="ECO:0000256" key="2">
    <source>
        <dbReference type="ARBA" id="ARBA00009122"/>
    </source>
</evidence>
<comment type="caution">
    <text evidence="8">The sequence shown here is derived from an EMBL/GenBank/DDBJ whole genome shotgun (WGS) entry which is preliminary data.</text>
</comment>
<accession>A0ABC9WPV1</accession>
<reference evidence="8 9" key="1">
    <citation type="submission" date="2024-06" db="EMBL/GenBank/DDBJ databases">
        <title>The draft genome of Grus japonensis, version 3.</title>
        <authorList>
            <person name="Nabeshima K."/>
            <person name="Suzuki S."/>
            <person name="Onuma M."/>
        </authorList>
    </citation>
    <scope>NUCLEOTIDE SEQUENCE [LARGE SCALE GENOMIC DNA]</scope>
    <source>
        <strain evidence="8 9">451A</strain>
    </source>
</reference>
<keyword evidence="3" id="KW-0964">Secreted</keyword>
<dbReference type="InterPro" id="IPR000477">
    <property type="entry name" value="RT_dom"/>
</dbReference>
<evidence type="ECO:0000256" key="6">
    <source>
        <dbReference type="SAM" id="SignalP"/>
    </source>
</evidence>
<evidence type="ECO:0000256" key="5">
    <source>
        <dbReference type="ARBA" id="ARBA00023180"/>
    </source>
</evidence>
<comment type="subcellular location">
    <subcellularLocation>
        <location evidence="1">Secreted</location>
    </subcellularLocation>
</comment>
<name>A0ABC9WPV1_GRUJA</name>
<dbReference type="Pfam" id="PF05612">
    <property type="entry name" value="Leg1"/>
    <property type="match status" value="1"/>
</dbReference>
<evidence type="ECO:0000259" key="7">
    <source>
        <dbReference type="Pfam" id="PF00078"/>
    </source>
</evidence>
<feature type="chain" id="PRO_5044838173" evidence="6">
    <location>
        <begin position="23"/>
        <end position="439"/>
    </location>
</feature>
<feature type="domain" description="Reverse transcriptase" evidence="7">
    <location>
        <begin position="329"/>
        <end position="437"/>
    </location>
</feature>
<evidence type="ECO:0000256" key="1">
    <source>
        <dbReference type="ARBA" id="ARBA00004613"/>
    </source>
</evidence>
<protein>
    <submittedName>
        <fullName evidence="8">Protein LEG1</fullName>
    </submittedName>
</protein>
<dbReference type="PANTHER" id="PTHR18820:SF1">
    <property type="entry name" value="PROTEIN LEG1 HOMOLOG"/>
    <property type="match status" value="1"/>
</dbReference>
<keyword evidence="4 6" id="KW-0732">Signal</keyword>
<evidence type="ECO:0000256" key="3">
    <source>
        <dbReference type="ARBA" id="ARBA00022525"/>
    </source>
</evidence>
<evidence type="ECO:0000256" key="4">
    <source>
        <dbReference type="ARBA" id="ARBA00022729"/>
    </source>
</evidence>